<feature type="compositionally biased region" description="Acidic residues" evidence="1">
    <location>
        <begin position="496"/>
        <end position="523"/>
    </location>
</feature>
<feature type="compositionally biased region" description="Basic and acidic residues" evidence="1">
    <location>
        <begin position="476"/>
        <end position="495"/>
    </location>
</feature>
<feature type="region of interest" description="Disordered" evidence="1">
    <location>
        <begin position="394"/>
        <end position="418"/>
    </location>
</feature>
<dbReference type="PANTHER" id="PTHR13134:SF3">
    <property type="entry name" value="TRAFFICKING PROTEIN PARTICLE COMPLEX SUBUNIT 13"/>
    <property type="match status" value="1"/>
</dbReference>
<accession>A0A0F7SLE7</accession>
<evidence type="ECO:0000259" key="2">
    <source>
        <dbReference type="Pfam" id="PF06159"/>
    </source>
</evidence>
<dbReference type="GO" id="GO:1990072">
    <property type="term" value="C:TRAPPIII protein complex"/>
    <property type="evidence" value="ECO:0007669"/>
    <property type="project" value="TreeGrafter"/>
</dbReference>
<feature type="compositionally biased region" description="Polar residues" evidence="1">
    <location>
        <begin position="628"/>
        <end position="638"/>
    </location>
</feature>
<feature type="region of interest" description="Disordered" evidence="1">
    <location>
        <begin position="1"/>
        <end position="36"/>
    </location>
</feature>
<feature type="region of interest" description="Disordered" evidence="1">
    <location>
        <begin position="605"/>
        <end position="638"/>
    </location>
</feature>
<evidence type="ECO:0000259" key="3">
    <source>
        <dbReference type="Pfam" id="PF23647"/>
    </source>
</evidence>
<protein>
    <submittedName>
        <fullName evidence="4">Uncharacterized conserved protein</fullName>
    </submittedName>
</protein>
<reference evidence="4" key="1">
    <citation type="submission" date="2014-08" db="EMBL/GenBank/DDBJ databases">
        <authorList>
            <person name="Sharma Rahul"/>
            <person name="Thines Marco"/>
        </authorList>
    </citation>
    <scope>NUCLEOTIDE SEQUENCE</scope>
</reference>
<evidence type="ECO:0000313" key="4">
    <source>
        <dbReference type="EMBL" id="CED82256.1"/>
    </source>
</evidence>
<proteinExistence type="predicted"/>
<name>A0A0F7SLE7_PHARH</name>
<dbReference type="Pfam" id="PF06159">
    <property type="entry name" value="TRAPPC13_N"/>
    <property type="match status" value="1"/>
</dbReference>
<feature type="domain" description="Trafficking protein particle complex subunit 13 N-terminal" evidence="2">
    <location>
        <begin position="40"/>
        <end position="210"/>
    </location>
</feature>
<feature type="compositionally biased region" description="Low complexity" evidence="1">
    <location>
        <begin position="7"/>
        <end position="18"/>
    </location>
</feature>
<evidence type="ECO:0000256" key="1">
    <source>
        <dbReference type="SAM" id="MobiDB-lite"/>
    </source>
</evidence>
<dbReference type="InterPro" id="IPR055427">
    <property type="entry name" value="TRAPPC13_N"/>
</dbReference>
<dbReference type="PANTHER" id="PTHR13134">
    <property type="entry name" value="TRAFFICKING PROTEIN PARTICLE COMPLEX SUBUNIT 13"/>
    <property type="match status" value="1"/>
</dbReference>
<feature type="region of interest" description="Disordered" evidence="1">
    <location>
        <begin position="460"/>
        <end position="531"/>
    </location>
</feature>
<feature type="domain" description="Trafficking protein particle complex subunit 13 middle" evidence="3">
    <location>
        <begin position="214"/>
        <end position="359"/>
    </location>
</feature>
<feature type="compositionally biased region" description="Polar residues" evidence="1">
    <location>
        <begin position="605"/>
        <end position="619"/>
    </location>
</feature>
<organism evidence="4">
    <name type="scientific">Phaffia rhodozyma</name>
    <name type="common">Yeast</name>
    <name type="synonym">Xanthophyllomyces dendrorhous</name>
    <dbReference type="NCBI Taxonomy" id="264483"/>
    <lineage>
        <taxon>Eukaryota</taxon>
        <taxon>Fungi</taxon>
        <taxon>Dikarya</taxon>
        <taxon>Basidiomycota</taxon>
        <taxon>Agaricomycotina</taxon>
        <taxon>Tremellomycetes</taxon>
        <taxon>Cystofilobasidiales</taxon>
        <taxon>Mrakiaceae</taxon>
        <taxon>Phaffia</taxon>
    </lineage>
</organism>
<dbReference type="Pfam" id="PF23647">
    <property type="entry name" value="TRAPPC13_M"/>
    <property type="match status" value="1"/>
</dbReference>
<dbReference type="AlphaFoldDB" id="A0A0F7SLE7"/>
<sequence length="699" mass="74878">MNNQFLSNTISSLSRTSSPAPPSHVSATGVTSSNSSIPPLSLKVMRLSQPSLSPSAQPPLSHQLPPTILSDALLGRSRQNLLNAGNGPVLGEFVKIESGLSTLLTLPSSFGSISLGETFCSLIAISNPTTGPVARVRLRVEIHSVSAKVVLADITGKDEEGGGVDPGCALSKKVEWEIKELGQHGLVCEVFWEDDQGEERSFRKVYKFQAINPLSVKTKVHFPNSSTTAQLSPSLQKTIFLELHIQNTSPLPMYFPRMKFEPVDGLTFRSMNNLGKYGQAIEIQSEDEDSSTIWDEGGQGSLLIPGNIRQICWIVDESGRSSQGEPGGVLPLGRLDIFWTTPYGETGHLQTATLNRRVPIAPLPRLTPAQTPSQPTIPLPSMIPVPSLNSFANPGGKSSLPIQQLHRNPPSFARSDSGSSFVTLTGAGINAGIRLSSLGMTAGSGGGGKLESWQDRVAGRSVLSPGGTGSPLVSPRKRDWDRGDPFDRTNEANEDHGDEDAGDTNQAEGEDDDDNGDEEEEVEGEWKVESTIIRAPKPGQIKVERILQLEIRLELSFTPSQDDRLAGGGGGGKKEHTFRFVSIPVDPSLQASIDSKETLRPLGPSVQTFGLNPSPASTKTTEEAPSVEPTSSNSQTKTITLQYVPTRPGLVFLGGYRLVRAPSLSKKKGGHSVMAGTESVVGEKEIARWAGLGDIWVSR</sequence>
<dbReference type="InterPro" id="IPR055429">
    <property type="entry name" value="TRAPPC13_M"/>
</dbReference>
<dbReference type="InterPro" id="IPR010378">
    <property type="entry name" value="TRAPPC13"/>
</dbReference>
<feature type="compositionally biased region" description="Polar residues" evidence="1">
    <location>
        <begin position="25"/>
        <end position="36"/>
    </location>
</feature>
<dbReference type="EMBL" id="LN483124">
    <property type="protein sequence ID" value="CED82256.1"/>
    <property type="molecule type" value="Genomic_DNA"/>
</dbReference>